<evidence type="ECO:0000256" key="1">
    <source>
        <dbReference type="SAM" id="Phobius"/>
    </source>
</evidence>
<evidence type="ECO:0000313" key="3">
    <source>
        <dbReference type="Proteomes" id="UP000019024"/>
    </source>
</evidence>
<feature type="transmembrane region" description="Helical" evidence="1">
    <location>
        <begin position="6"/>
        <end position="36"/>
    </location>
</feature>
<keyword evidence="3" id="KW-1185">Reference proteome</keyword>
<accession>W0JNS1</accession>
<dbReference type="STRING" id="797299.HALLA_07895"/>
<organism evidence="2 3">
    <name type="scientific">Halostagnicola larsenii XH-48</name>
    <dbReference type="NCBI Taxonomy" id="797299"/>
    <lineage>
        <taxon>Archaea</taxon>
        <taxon>Methanobacteriati</taxon>
        <taxon>Methanobacteriota</taxon>
        <taxon>Stenosarchaea group</taxon>
        <taxon>Halobacteria</taxon>
        <taxon>Halobacteriales</taxon>
        <taxon>Natrialbaceae</taxon>
        <taxon>Halostagnicola</taxon>
    </lineage>
</organism>
<keyword evidence="1" id="KW-0472">Membrane</keyword>
<dbReference type="eggNOG" id="arCOG11193">
    <property type="taxonomic scope" value="Archaea"/>
</dbReference>
<keyword evidence="1" id="KW-1133">Transmembrane helix</keyword>
<sequence length="108" mass="11495">MDHFDWIAVVGFVLLTASSLAIDGIVVAAAFGGFLLSLASWRLYDGRPWEALGWLFLVGSALTLVTEPGGAVFVAGFFGSMAAGVGLLFASRLEWLPDVWTLEESVSN</sequence>
<name>W0JNS1_9EURY</name>
<dbReference type="Proteomes" id="UP000019024">
    <property type="component" value="Chromosome"/>
</dbReference>
<keyword evidence="1" id="KW-0812">Transmembrane</keyword>
<dbReference type="EMBL" id="CP007055">
    <property type="protein sequence ID" value="AHF98794.1"/>
    <property type="molecule type" value="Genomic_DNA"/>
</dbReference>
<protein>
    <submittedName>
        <fullName evidence="2">Uncharacterized protein</fullName>
    </submittedName>
</protein>
<gene>
    <name evidence="2" type="ORF">HALLA_07895</name>
</gene>
<evidence type="ECO:0000313" key="2">
    <source>
        <dbReference type="EMBL" id="AHF98794.1"/>
    </source>
</evidence>
<reference evidence="2 3" key="1">
    <citation type="submission" date="2014-01" db="EMBL/GenBank/DDBJ databases">
        <authorList>
            <consortium name="DOE Joint Genome Institute"/>
            <person name="Anderson I."/>
            <person name="Huntemann M."/>
            <person name="Han J."/>
            <person name="Chen A."/>
            <person name="Kyrpides N."/>
            <person name="Mavromatis K."/>
            <person name="Markowitz V."/>
            <person name="Palaniappan K."/>
            <person name="Ivanova N."/>
            <person name="Schaumberg A."/>
            <person name="Pati A."/>
            <person name="Liolios K."/>
            <person name="Nordberg H.P."/>
            <person name="Cantor M.N."/>
            <person name="Hua S.X."/>
            <person name="Woyke T."/>
        </authorList>
    </citation>
    <scope>NUCLEOTIDE SEQUENCE [LARGE SCALE GENOMIC DNA]</scope>
    <source>
        <strain evidence="2 3">XH-48</strain>
    </source>
</reference>
<proteinExistence type="predicted"/>
<dbReference type="AlphaFoldDB" id="W0JNS1"/>
<dbReference type="HOGENOM" id="CLU_1998806_0_0_2"/>
<dbReference type="KEGG" id="hlr:HALLA_07895"/>
<feature type="transmembrane region" description="Helical" evidence="1">
    <location>
        <begin position="71"/>
        <end position="90"/>
    </location>
</feature>